<feature type="compositionally biased region" description="Basic residues" evidence="4">
    <location>
        <begin position="1571"/>
        <end position="1583"/>
    </location>
</feature>
<feature type="compositionally biased region" description="Polar residues" evidence="4">
    <location>
        <begin position="1119"/>
        <end position="1130"/>
    </location>
</feature>
<feature type="compositionally biased region" description="Basic and acidic residues" evidence="4">
    <location>
        <begin position="1319"/>
        <end position="1328"/>
    </location>
</feature>
<comment type="subcellular location">
    <subcellularLocation>
        <location evidence="1">Nucleus</location>
    </subcellularLocation>
</comment>
<evidence type="ECO:0000256" key="4">
    <source>
        <dbReference type="SAM" id="MobiDB-lite"/>
    </source>
</evidence>
<feature type="region of interest" description="Disordered" evidence="4">
    <location>
        <begin position="584"/>
        <end position="701"/>
    </location>
</feature>
<evidence type="ECO:0000256" key="3">
    <source>
        <dbReference type="ARBA" id="ARBA00023306"/>
    </source>
</evidence>
<feature type="compositionally biased region" description="Acidic residues" evidence="4">
    <location>
        <begin position="1185"/>
        <end position="1197"/>
    </location>
</feature>
<feature type="region of interest" description="Disordered" evidence="4">
    <location>
        <begin position="1047"/>
        <end position="1636"/>
    </location>
</feature>
<gene>
    <name evidence="6" type="ORF">DFA_03635</name>
</gene>
<feature type="compositionally biased region" description="Basic and acidic residues" evidence="4">
    <location>
        <begin position="649"/>
        <end position="691"/>
    </location>
</feature>
<dbReference type="InterPro" id="IPR044998">
    <property type="entry name" value="Timeless"/>
</dbReference>
<feature type="compositionally biased region" description="Acidic residues" evidence="4">
    <location>
        <begin position="903"/>
        <end position="913"/>
    </location>
</feature>
<proteinExistence type="predicted"/>
<keyword evidence="2" id="KW-0539">Nucleus</keyword>
<keyword evidence="3" id="KW-0131">Cell cycle</keyword>
<feature type="compositionally biased region" description="Basic residues" evidence="4">
    <location>
        <begin position="585"/>
        <end position="594"/>
    </location>
</feature>
<dbReference type="GO" id="GO:0004553">
    <property type="term" value="F:hydrolase activity, hydrolyzing O-glycosyl compounds"/>
    <property type="evidence" value="ECO:0007669"/>
    <property type="project" value="InterPro"/>
</dbReference>
<dbReference type="OMA" id="CKMHALF"/>
<evidence type="ECO:0000256" key="1">
    <source>
        <dbReference type="ARBA" id="ARBA00004123"/>
    </source>
</evidence>
<feature type="compositionally biased region" description="Basic and acidic residues" evidence="4">
    <location>
        <begin position="1335"/>
        <end position="1348"/>
    </location>
</feature>
<dbReference type="GO" id="GO:0006281">
    <property type="term" value="P:DNA repair"/>
    <property type="evidence" value="ECO:0007669"/>
    <property type="project" value="TreeGrafter"/>
</dbReference>
<feature type="compositionally biased region" description="Basic residues" evidence="4">
    <location>
        <begin position="1308"/>
        <end position="1318"/>
    </location>
</feature>
<evidence type="ECO:0000256" key="2">
    <source>
        <dbReference type="ARBA" id="ARBA00023242"/>
    </source>
</evidence>
<dbReference type="GO" id="GO:0000076">
    <property type="term" value="P:DNA replication checkpoint signaling"/>
    <property type="evidence" value="ECO:0007669"/>
    <property type="project" value="TreeGrafter"/>
</dbReference>
<feature type="compositionally biased region" description="Low complexity" evidence="4">
    <location>
        <begin position="636"/>
        <end position="646"/>
    </location>
</feature>
<dbReference type="InterPro" id="IPR006906">
    <property type="entry name" value="Timeless_N"/>
</dbReference>
<dbReference type="Proteomes" id="UP000007797">
    <property type="component" value="Unassembled WGS sequence"/>
</dbReference>
<feature type="compositionally biased region" description="Basic residues" evidence="4">
    <location>
        <begin position="1600"/>
        <end position="1619"/>
    </location>
</feature>
<feature type="compositionally biased region" description="Acidic residues" evidence="4">
    <location>
        <begin position="1290"/>
        <end position="1299"/>
    </location>
</feature>
<feature type="domain" description="Timeless N-terminal" evidence="5">
    <location>
        <begin position="29"/>
        <end position="303"/>
    </location>
</feature>
<feature type="compositionally biased region" description="Basic residues" evidence="4">
    <location>
        <begin position="1537"/>
        <end position="1552"/>
    </location>
</feature>
<feature type="compositionally biased region" description="Basic and acidic residues" evidence="4">
    <location>
        <begin position="855"/>
        <end position="879"/>
    </location>
</feature>
<dbReference type="GO" id="GO:0031298">
    <property type="term" value="C:replication fork protection complex"/>
    <property type="evidence" value="ECO:0007669"/>
    <property type="project" value="TreeGrafter"/>
</dbReference>
<dbReference type="PROSITE" id="PS01095">
    <property type="entry name" value="GH18_1"/>
    <property type="match status" value="1"/>
</dbReference>
<dbReference type="OrthoDB" id="310853at2759"/>
<protein>
    <submittedName>
        <fullName evidence="6">Timeless family protein</fullName>
    </submittedName>
</protein>
<feature type="compositionally biased region" description="Low complexity" evidence="4">
    <location>
        <begin position="1553"/>
        <end position="1563"/>
    </location>
</feature>
<evidence type="ECO:0000313" key="6">
    <source>
        <dbReference type="EMBL" id="EGG25386.1"/>
    </source>
</evidence>
<dbReference type="GO" id="GO:0043111">
    <property type="term" value="P:replication fork arrest"/>
    <property type="evidence" value="ECO:0007669"/>
    <property type="project" value="TreeGrafter"/>
</dbReference>
<keyword evidence="7" id="KW-1185">Reference proteome</keyword>
<feature type="region of interest" description="Disordered" evidence="4">
    <location>
        <begin position="853"/>
        <end position="913"/>
    </location>
</feature>
<dbReference type="PANTHER" id="PTHR22940">
    <property type="entry name" value="TIMEOUT/TIMELESS-2"/>
    <property type="match status" value="1"/>
</dbReference>
<name>F4PIF7_CACFS</name>
<dbReference type="PANTHER" id="PTHR22940:SF4">
    <property type="entry name" value="PROTEIN TIMELESS HOMOLOG"/>
    <property type="match status" value="1"/>
</dbReference>
<feature type="compositionally biased region" description="Low complexity" evidence="4">
    <location>
        <begin position="1470"/>
        <end position="1492"/>
    </location>
</feature>
<evidence type="ECO:0000313" key="7">
    <source>
        <dbReference type="Proteomes" id="UP000007797"/>
    </source>
</evidence>
<feature type="compositionally biased region" description="Basic and acidic residues" evidence="4">
    <location>
        <begin position="1072"/>
        <end position="1084"/>
    </location>
</feature>
<feature type="compositionally biased region" description="Basic residues" evidence="4">
    <location>
        <begin position="1500"/>
        <end position="1512"/>
    </location>
</feature>
<organism evidence="6 7">
    <name type="scientific">Cavenderia fasciculata</name>
    <name type="common">Slime mold</name>
    <name type="synonym">Dictyostelium fasciculatum</name>
    <dbReference type="NCBI Taxonomy" id="261658"/>
    <lineage>
        <taxon>Eukaryota</taxon>
        <taxon>Amoebozoa</taxon>
        <taxon>Evosea</taxon>
        <taxon>Eumycetozoa</taxon>
        <taxon>Dictyostelia</taxon>
        <taxon>Acytosteliales</taxon>
        <taxon>Cavenderiaceae</taxon>
        <taxon>Cavenderia</taxon>
    </lineage>
</organism>
<feature type="compositionally biased region" description="Low complexity" evidence="4">
    <location>
        <begin position="1441"/>
        <end position="1457"/>
    </location>
</feature>
<feature type="compositionally biased region" description="Basic and acidic residues" evidence="4">
    <location>
        <begin position="609"/>
        <end position="635"/>
    </location>
</feature>
<accession>F4PIF7</accession>
<dbReference type="Pfam" id="PF04821">
    <property type="entry name" value="TIMELESS"/>
    <property type="match status" value="1"/>
</dbReference>
<dbReference type="InterPro" id="IPR001579">
    <property type="entry name" value="Glyco_hydro_18_chit_AS"/>
</dbReference>
<feature type="compositionally biased region" description="Acidic residues" evidence="4">
    <location>
        <begin position="1058"/>
        <end position="1071"/>
    </location>
</feature>
<dbReference type="GeneID" id="14876934"/>
<reference evidence="7" key="1">
    <citation type="journal article" date="2011" name="Genome Res.">
        <title>Phylogeny-wide analysis of social amoeba genomes highlights ancient origins for complex intercellular communication.</title>
        <authorList>
            <person name="Heidel A.J."/>
            <person name="Lawal H.M."/>
            <person name="Felder M."/>
            <person name="Schilde C."/>
            <person name="Helps N.R."/>
            <person name="Tunggal B."/>
            <person name="Rivero F."/>
            <person name="John U."/>
            <person name="Schleicher M."/>
            <person name="Eichinger L."/>
            <person name="Platzer M."/>
            <person name="Noegel A.A."/>
            <person name="Schaap P."/>
            <person name="Gloeckner G."/>
        </authorList>
    </citation>
    <scope>NUCLEOTIDE SEQUENCE [LARGE SCALE GENOMIC DNA]</scope>
    <source>
        <strain evidence="7">SH3</strain>
    </source>
</reference>
<feature type="compositionally biased region" description="Low complexity" evidence="4">
    <location>
        <begin position="1396"/>
        <end position="1427"/>
    </location>
</feature>
<feature type="compositionally biased region" description="Low complexity" evidence="4">
    <location>
        <begin position="1364"/>
        <end position="1385"/>
    </location>
</feature>
<dbReference type="STRING" id="1054147.F4PIF7"/>
<dbReference type="RefSeq" id="XP_004363237.1">
    <property type="nucleotide sequence ID" value="XM_004363180.1"/>
</dbReference>
<feature type="compositionally biased region" description="Basic and acidic residues" evidence="4">
    <location>
        <begin position="1229"/>
        <end position="1239"/>
    </location>
</feature>
<feature type="compositionally biased region" description="Acidic residues" evidence="4">
    <location>
        <begin position="1085"/>
        <end position="1102"/>
    </location>
</feature>
<dbReference type="EMBL" id="GL883006">
    <property type="protein sequence ID" value="EGG25386.1"/>
    <property type="molecule type" value="Genomic_DNA"/>
</dbReference>
<feature type="compositionally biased region" description="Acidic residues" evidence="4">
    <location>
        <begin position="1161"/>
        <end position="1171"/>
    </location>
</feature>
<dbReference type="GO" id="GO:0003677">
    <property type="term" value="F:DNA binding"/>
    <property type="evidence" value="ECO:0007669"/>
    <property type="project" value="TreeGrafter"/>
</dbReference>
<dbReference type="KEGG" id="dfa:DFA_03635"/>
<feature type="compositionally biased region" description="Low complexity" evidence="4">
    <location>
        <begin position="1623"/>
        <end position="1636"/>
    </location>
</feature>
<sequence>MDRDQVEIIRIIDELGEWKHADDPKRKRFIKGRECKEATAELYRYLRRFDSEIYSMLGPFNIIQSKLIPIVVSYSNDLPLMVSILKVLVRMTIPVPTISEGYLKQTGYLLDYKESMINKSFISTLIVILKEPLRRLEVLDEGKNEDYYIIELVLSLIKNLLVIADPEPQANVSIKDYRCFLHESFILILEECKFLELFLILAQNIRENKIFKSLSIYSFLLLEIFAFIFKNESPDTIWSNQPRHFINIDDISSIDNNNQNNNNIKKVEAPKEDDRLAKLLAQDAKLKAASRKKTSTSRFVGAFKKENKISSTPDALNDVTAAKIRLNALPNASLQSNAPVIGRLKASSTRRMAGPSTYKVRVILKSWAEQFLDGCYNTLMELVSEELERAESGLTSNTILATDRINYLSLTHFFTGFSLVLLQQNYGQQQQQEEGGEEEEKKKEFMNNIIGSLSSTLSLNTFNFVFSCCLMSRQTFVPFGTKNNANATDDGGLTEMSISTMKEMVAILHFMGVSGNSKMEEISMNIQSKIYYERDVFLKRVVEMIQIYHPKKYPQSVLTELTELAHTSISMVERFCQVNNSISIHSHRRAKKSSTNKGLVEDVDEEKDQDGKVMDIDKDFIDDNVETKKKKKDENINGNENVNGVDIDIEMKDQVVDDEKKETNGEKKEEKEETNGKKKAEGDQKNEKKEEGEGEEGEEDIIRMKREDDEDEYHGQSTSISFISFLSDFAKPDIVNNMCTLLGNYHYNSDKINYQLVSIFQRFRTELDLEPMFYKLSIFYCFYNLLRDPLIAMDSKAIDMVGFVKTVVNNFFKYAETNPSLLLHLCLPKTKSTSGIIMSSVIDEDMYGAGYGGGEQKKSRSDKIKQEEEYDQEEAHLGAEDDNENIVLNERRPPKSKNNASDSEGEENNFSDEEQIRHFKSLQESVDTATVTRRVKNLLKLPDDSGKAFLKWIEQELYDAIKIRGEQLKLDRFSPFVLKHLSLTAKFPSILINRNVVDLLLTSFKFRGSATTKAINRTFSIPENRLFSPSYLSFLVKLINDTKSDQKKATKKKQVSKDEEEEEEELEIIENELEKEKVIEKELEKDEEDEEETELEEEEELEIIYNAKKDDSDFDLSDGESTNNQKANVSDQEDEEKPTTSLPTTTTGKKLRKANKIISQQEEEEDVDDGFGDISIEETIAVEKMEEEEDDDDDEIIETSQKKQPSKIIQEQESDISESEQVSTSEPIIKMDLEKKEKEIIEEETTTPSKKITPKKTTPKKSTPTKATTPPPTKKNLSKVTQVEKTVSDGESDDDDDEEKPTTNVNKNNKKSLLTKRKILPEQKDNKSNIKKQKGKEGAQKVVEKESSEESSSSGSEAIKKKQPTPTKKPSKVVSSDDSSSSSSSSEDEKTKPKKTILTLKKPYTSPKKAAPSPKKIVSSDDSSSDSSDSEQEKKKKKKPAVNGKSKPSKSSDSTSSSEEEEQPTKPFKKSTTATTKKAKAKVVSSDDSSSSSEEEEVKKKKKKVIPLKKPSKIVSSDDSSSESEAEQPKRVQVKIPLKKNNKKAPIKKPVKKVVSSDSSSSSSDEEEIRKKKKNIAPQKKKYTVADDSSSSSSEEEVKKKRKVVVPKKNVPTKKKNKKVVSSDDSSSSSSDSSSD</sequence>
<evidence type="ECO:0000259" key="5">
    <source>
        <dbReference type="Pfam" id="PF04821"/>
    </source>
</evidence>
<dbReference type="GO" id="GO:0005975">
    <property type="term" value="P:carbohydrate metabolic process"/>
    <property type="evidence" value="ECO:0007669"/>
    <property type="project" value="InterPro"/>
</dbReference>